<feature type="non-terminal residue" evidence="1">
    <location>
        <position position="1"/>
    </location>
</feature>
<dbReference type="Proteomes" id="UP000324800">
    <property type="component" value="Unassembled WGS sequence"/>
</dbReference>
<reference evidence="1 2" key="1">
    <citation type="submission" date="2019-03" db="EMBL/GenBank/DDBJ databases">
        <title>Single cell metagenomics reveals metabolic interactions within the superorganism composed of flagellate Streblomastix strix and complex community of Bacteroidetes bacteria on its surface.</title>
        <authorList>
            <person name="Treitli S.C."/>
            <person name="Kolisko M."/>
            <person name="Husnik F."/>
            <person name="Keeling P."/>
            <person name="Hampl V."/>
        </authorList>
    </citation>
    <scope>NUCLEOTIDE SEQUENCE [LARGE SCALE GENOMIC DNA]</scope>
    <source>
        <strain evidence="1">ST1C</strain>
    </source>
</reference>
<sequence>SYPEKCICNQDYSPVGCRCAQGEYLTGLPNTTCPCVEGDVRAGTGVCPSLCTIQQHPQDCTCPIDDEQFTLEQCRATKTCTSGNNPQNYRPLGCSIGQCTAADQNYGCICTTAFHPPGCTCPTVLEELQVLEISMCPCVEKDKRNLCPADCTSSNYETNDCLCNSDDQSYDLEVCRKAKICSAQNIPQGCTPTCQAGQFPETHNCVCAGSDLDAMKLVVHLHNHRIVFAYLVLIKLDVPVLKNLTHNLALVGISKMLTYQLSNVMHQKSAHSQIGLQDVQIIAQLILI</sequence>
<evidence type="ECO:0000313" key="2">
    <source>
        <dbReference type="Proteomes" id="UP000324800"/>
    </source>
</evidence>
<proteinExistence type="predicted"/>
<comment type="caution">
    <text evidence="1">The sequence shown here is derived from an EMBL/GenBank/DDBJ whole genome shotgun (WGS) entry which is preliminary data.</text>
</comment>
<name>A0A5J4TH46_9EUKA</name>
<organism evidence="1 2">
    <name type="scientific">Streblomastix strix</name>
    <dbReference type="NCBI Taxonomy" id="222440"/>
    <lineage>
        <taxon>Eukaryota</taxon>
        <taxon>Metamonada</taxon>
        <taxon>Preaxostyla</taxon>
        <taxon>Oxymonadida</taxon>
        <taxon>Streblomastigidae</taxon>
        <taxon>Streblomastix</taxon>
    </lineage>
</organism>
<dbReference type="AlphaFoldDB" id="A0A5J4TH46"/>
<dbReference type="EMBL" id="SNRW01031193">
    <property type="protein sequence ID" value="KAA6357578.1"/>
    <property type="molecule type" value="Genomic_DNA"/>
</dbReference>
<evidence type="ECO:0000313" key="1">
    <source>
        <dbReference type="EMBL" id="KAA6357578.1"/>
    </source>
</evidence>
<accession>A0A5J4TH46</accession>
<protein>
    <submittedName>
        <fullName evidence="1">Uncharacterized protein</fullName>
    </submittedName>
</protein>
<gene>
    <name evidence="1" type="ORF">EZS28_046896</name>
</gene>